<protein>
    <submittedName>
        <fullName evidence="2">Uncharacterized protein</fullName>
    </submittedName>
</protein>
<gene>
    <name evidence="2" type="ORF">M9458_050854</name>
</gene>
<evidence type="ECO:0000256" key="1">
    <source>
        <dbReference type="SAM" id="MobiDB-lite"/>
    </source>
</evidence>
<evidence type="ECO:0000313" key="2">
    <source>
        <dbReference type="EMBL" id="KAL0153843.1"/>
    </source>
</evidence>
<dbReference type="EMBL" id="JAMKFB020000070">
    <property type="protein sequence ID" value="KAL0153843.1"/>
    <property type="molecule type" value="Genomic_DNA"/>
</dbReference>
<feature type="non-terminal residue" evidence="2">
    <location>
        <position position="1"/>
    </location>
</feature>
<evidence type="ECO:0000313" key="3">
    <source>
        <dbReference type="Proteomes" id="UP001529510"/>
    </source>
</evidence>
<dbReference type="AlphaFoldDB" id="A0ABD0N0J6"/>
<sequence>TQVNLDRACQESSKMADKESTSSQLTVESLVKELEKFRKDITGEFVALLNSSLEPIR</sequence>
<keyword evidence="3" id="KW-1185">Reference proteome</keyword>
<reference evidence="2 3" key="1">
    <citation type="submission" date="2024-05" db="EMBL/GenBank/DDBJ databases">
        <title>Genome sequencing and assembly of Indian major carp, Cirrhinus mrigala (Hamilton, 1822).</title>
        <authorList>
            <person name="Mohindra V."/>
            <person name="Chowdhury L.M."/>
            <person name="Lal K."/>
            <person name="Jena J.K."/>
        </authorList>
    </citation>
    <scope>NUCLEOTIDE SEQUENCE [LARGE SCALE GENOMIC DNA]</scope>
    <source>
        <strain evidence="2">CM1030</strain>
        <tissue evidence="2">Blood</tissue>
    </source>
</reference>
<organism evidence="2 3">
    <name type="scientific">Cirrhinus mrigala</name>
    <name type="common">Mrigala</name>
    <dbReference type="NCBI Taxonomy" id="683832"/>
    <lineage>
        <taxon>Eukaryota</taxon>
        <taxon>Metazoa</taxon>
        <taxon>Chordata</taxon>
        <taxon>Craniata</taxon>
        <taxon>Vertebrata</taxon>
        <taxon>Euteleostomi</taxon>
        <taxon>Actinopterygii</taxon>
        <taxon>Neopterygii</taxon>
        <taxon>Teleostei</taxon>
        <taxon>Ostariophysi</taxon>
        <taxon>Cypriniformes</taxon>
        <taxon>Cyprinidae</taxon>
        <taxon>Labeoninae</taxon>
        <taxon>Labeonini</taxon>
        <taxon>Cirrhinus</taxon>
    </lineage>
</organism>
<proteinExistence type="predicted"/>
<dbReference type="Proteomes" id="UP001529510">
    <property type="component" value="Unassembled WGS sequence"/>
</dbReference>
<feature type="region of interest" description="Disordered" evidence="1">
    <location>
        <begin position="1"/>
        <end position="22"/>
    </location>
</feature>
<feature type="non-terminal residue" evidence="2">
    <location>
        <position position="57"/>
    </location>
</feature>
<comment type="caution">
    <text evidence="2">The sequence shown here is derived from an EMBL/GenBank/DDBJ whole genome shotgun (WGS) entry which is preliminary data.</text>
</comment>
<accession>A0ABD0N0J6</accession>
<name>A0ABD0N0J6_CIRMR</name>